<name>A0A161IIL9_9MICO</name>
<evidence type="ECO:0000256" key="1">
    <source>
        <dbReference type="ARBA" id="ARBA00022612"/>
    </source>
</evidence>
<dbReference type="Proteomes" id="UP000076794">
    <property type="component" value="Chromosome"/>
</dbReference>
<dbReference type="AlphaFoldDB" id="A0A161IIL9"/>
<evidence type="ECO:0000259" key="4">
    <source>
        <dbReference type="Pfam" id="PF04586"/>
    </source>
</evidence>
<organism evidence="5 6">
    <name type="scientific">Isoptericola dokdonensis DS-3</name>
    <dbReference type="NCBI Taxonomy" id="1300344"/>
    <lineage>
        <taxon>Bacteria</taxon>
        <taxon>Bacillati</taxon>
        <taxon>Actinomycetota</taxon>
        <taxon>Actinomycetes</taxon>
        <taxon>Micrococcales</taxon>
        <taxon>Promicromonosporaceae</taxon>
        <taxon>Isoptericola</taxon>
    </lineage>
</organism>
<feature type="domain" description="Prohead serine protease" evidence="4">
    <location>
        <begin position="26"/>
        <end position="97"/>
    </location>
</feature>
<keyword evidence="2 5" id="KW-0645">Protease</keyword>
<dbReference type="Pfam" id="PF04586">
    <property type="entry name" value="Peptidase_S78"/>
    <property type="match status" value="1"/>
</dbReference>
<accession>A0A161IIL9</accession>
<dbReference type="GO" id="GO:0006508">
    <property type="term" value="P:proteolysis"/>
    <property type="evidence" value="ECO:0007669"/>
    <property type="project" value="UniProtKB-KW"/>
</dbReference>
<dbReference type="RefSeq" id="WP_068200722.1">
    <property type="nucleotide sequence ID" value="NZ_CP014209.1"/>
</dbReference>
<dbReference type="KEGG" id="ido:I598_0342"/>
<evidence type="ECO:0000256" key="3">
    <source>
        <dbReference type="ARBA" id="ARBA00022801"/>
    </source>
</evidence>
<gene>
    <name evidence="5" type="ORF">I598_0342</name>
</gene>
<dbReference type="STRING" id="1300344.I598_0342"/>
<evidence type="ECO:0000313" key="5">
    <source>
        <dbReference type="EMBL" id="ANC29930.1"/>
    </source>
</evidence>
<evidence type="ECO:0000313" key="6">
    <source>
        <dbReference type="Proteomes" id="UP000076794"/>
    </source>
</evidence>
<keyword evidence="6" id="KW-1185">Reference proteome</keyword>
<protein>
    <submittedName>
        <fullName evidence="5">Caudovirus prohead protease</fullName>
    </submittedName>
</protein>
<sequence>MRLTDSHVSGEQRRPVARATFFTETTAGLFGTFRFFNTPEGRSAFENTKEGTYSGVSIGFFADQSRTITGSIREVIHADLAHVSLVDVPAYDGAVIIGLSENGNNVPLTPTPRMVLPVRRTASAAAPGSRRQRDAKLRAFLDARRTPWAKTGTYAEDAEERFREWWEARKQRELDEAIEAIRARAAEGPWPYRPRR</sequence>
<dbReference type="PATRIC" id="fig|1300344.3.peg.342"/>
<reference evidence="5 6" key="1">
    <citation type="submission" date="2016-01" db="EMBL/GenBank/DDBJ databases">
        <title>Complete genome sequence of a soil Actinobacterium, Isoptericola dokdonensis DS-3.</title>
        <authorList>
            <person name="Kwon S.-K."/>
            <person name="Kim J.F."/>
        </authorList>
    </citation>
    <scope>NUCLEOTIDE SEQUENCE [LARGE SCALE GENOMIC DNA]</scope>
    <source>
        <strain evidence="5 6">DS-3</strain>
    </source>
</reference>
<dbReference type="InterPro" id="IPR054613">
    <property type="entry name" value="Peptidase_S78_dom"/>
</dbReference>
<dbReference type="EMBL" id="CP014209">
    <property type="protein sequence ID" value="ANC29930.1"/>
    <property type="molecule type" value="Genomic_DNA"/>
</dbReference>
<dbReference type="GO" id="GO:0008233">
    <property type="term" value="F:peptidase activity"/>
    <property type="evidence" value="ECO:0007669"/>
    <property type="project" value="UniProtKB-KW"/>
</dbReference>
<keyword evidence="1" id="KW-1188">Viral release from host cell</keyword>
<proteinExistence type="predicted"/>
<keyword evidence="3" id="KW-0378">Hydrolase</keyword>
<evidence type="ECO:0000256" key="2">
    <source>
        <dbReference type="ARBA" id="ARBA00022670"/>
    </source>
</evidence>